<dbReference type="Pfam" id="PF05216">
    <property type="entry name" value="UNC-50"/>
    <property type="match status" value="1"/>
</dbReference>
<dbReference type="PANTHER" id="PTHR12841:SF6">
    <property type="entry name" value="PROTEIN UNC-50 HOMOLOG"/>
    <property type="match status" value="1"/>
</dbReference>
<name>A0ABQ0LCK6_MYCCL</name>
<protein>
    <recommendedName>
        <fullName evidence="9">UNC-50-like protein</fullName>
    </recommendedName>
</protein>
<keyword evidence="4 6" id="KW-1133">Transmembrane helix</keyword>
<evidence type="ECO:0000313" key="7">
    <source>
        <dbReference type="EMBL" id="GAT48853.1"/>
    </source>
</evidence>
<feature type="transmembrane region" description="Helical" evidence="6">
    <location>
        <begin position="112"/>
        <end position="133"/>
    </location>
</feature>
<accession>A0ABQ0LCK6</accession>
<dbReference type="PANTHER" id="PTHR12841">
    <property type="entry name" value="PROTEIN UNC-50 HOMOLOG"/>
    <property type="match status" value="1"/>
</dbReference>
<proteinExistence type="inferred from homology"/>
<keyword evidence="5 6" id="KW-0472">Membrane</keyword>
<evidence type="ECO:0000256" key="1">
    <source>
        <dbReference type="ARBA" id="ARBA00004141"/>
    </source>
</evidence>
<evidence type="ECO:0000256" key="6">
    <source>
        <dbReference type="SAM" id="Phobius"/>
    </source>
</evidence>
<feature type="transmembrane region" description="Helical" evidence="6">
    <location>
        <begin position="242"/>
        <end position="265"/>
    </location>
</feature>
<dbReference type="Proteomes" id="UP000815677">
    <property type="component" value="Unassembled WGS sequence"/>
</dbReference>
<sequence length="271" mass="30166">MSAYAAEAGLPSPSSASAPVSRIPIIFRRLHRFHQMDFELAAWQLTYLCIAPRRVYRNVYFHKQTKNTWARDDPAILVLLSACLSVAAVAWSVAAVAWSLVYSLGIFEALELAILMVLRDFLLSGIIISTILWQVSRTFLLPPATPAPAPSLGGPRYPPPVPRHETVEWGYTFDVHTNAFFPLYLTLYLAQLFLLPVIRKDNWVCLWVGNTLYLAGFAQYIYGTYLGLSALPFLARTTLLLAPLLPLGAAYVVSLLGFNVARWVLGVYFGA</sequence>
<dbReference type="InterPro" id="IPR007881">
    <property type="entry name" value="UNC-50"/>
</dbReference>
<dbReference type="EMBL" id="DF844984">
    <property type="protein sequence ID" value="GAT48853.1"/>
    <property type="molecule type" value="Genomic_DNA"/>
</dbReference>
<keyword evidence="8" id="KW-1185">Reference proteome</keyword>
<evidence type="ECO:0000256" key="2">
    <source>
        <dbReference type="ARBA" id="ARBA00006293"/>
    </source>
</evidence>
<feature type="transmembrane region" description="Helical" evidence="6">
    <location>
        <begin position="76"/>
        <end position="100"/>
    </location>
</feature>
<evidence type="ECO:0000256" key="3">
    <source>
        <dbReference type="ARBA" id="ARBA00022692"/>
    </source>
</evidence>
<feature type="transmembrane region" description="Helical" evidence="6">
    <location>
        <begin position="179"/>
        <end position="197"/>
    </location>
</feature>
<reference evidence="7" key="1">
    <citation type="submission" date="2014-09" db="EMBL/GenBank/DDBJ databases">
        <title>Genome sequence of the luminous mushroom Mycena chlorophos for searching fungal bioluminescence genes.</title>
        <authorList>
            <person name="Tanaka Y."/>
            <person name="Kasuga D."/>
            <person name="Oba Y."/>
            <person name="Hase S."/>
            <person name="Sato K."/>
            <person name="Oba Y."/>
            <person name="Sakakibara Y."/>
        </authorList>
    </citation>
    <scope>NUCLEOTIDE SEQUENCE</scope>
</reference>
<organism evidence="7 8">
    <name type="scientific">Mycena chlorophos</name>
    <name type="common">Agaric fungus</name>
    <name type="synonym">Agaricus chlorophos</name>
    <dbReference type="NCBI Taxonomy" id="658473"/>
    <lineage>
        <taxon>Eukaryota</taxon>
        <taxon>Fungi</taxon>
        <taxon>Dikarya</taxon>
        <taxon>Basidiomycota</taxon>
        <taxon>Agaricomycotina</taxon>
        <taxon>Agaricomycetes</taxon>
        <taxon>Agaricomycetidae</taxon>
        <taxon>Agaricales</taxon>
        <taxon>Marasmiineae</taxon>
        <taxon>Mycenaceae</taxon>
        <taxon>Mycena</taxon>
    </lineage>
</organism>
<keyword evidence="3 6" id="KW-0812">Transmembrane</keyword>
<evidence type="ECO:0008006" key="9">
    <source>
        <dbReference type="Google" id="ProtNLM"/>
    </source>
</evidence>
<evidence type="ECO:0000256" key="5">
    <source>
        <dbReference type="ARBA" id="ARBA00023136"/>
    </source>
</evidence>
<evidence type="ECO:0000256" key="4">
    <source>
        <dbReference type="ARBA" id="ARBA00022989"/>
    </source>
</evidence>
<gene>
    <name evidence="7" type="ORF">MCHLO_06225</name>
</gene>
<comment type="subcellular location">
    <subcellularLocation>
        <location evidence="1">Membrane</location>
        <topology evidence="1">Multi-pass membrane protein</topology>
    </subcellularLocation>
</comment>
<evidence type="ECO:0000313" key="8">
    <source>
        <dbReference type="Proteomes" id="UP000815677"/>
    </source>
</evidence>
<comment type="similarity">
    <text evidence="2">Belongs to the unc-50 family.</text>
</comment>